<comment type="caution">
    <text evidence="1">The sequence shown here is derived from an EMBL/GenBank/DDBJ whole genome shotgun (WGS) entry which is preliminary data.</text>
</comment>
<name>A0ACC1H911_9FUNG</name>
<sequence length="316" mass="35732">SESKGQLRPEELLEAQFTALCNVMLECLELEVPPAQLPAVINKFRVGGNTHMPNCEGVSKKRVDIALVRKDADSTSWSNLLLNIEIKSTADRILHLHMGQYAWYAVEEWPRQVRHYLLGGVLVRSQLYIIYNDRNRKIYEASVGKLLLTNPNESVGDLRSAVTFVLFLLTRTETELGLAFEDAARDLHALHIARPRGNPTDGAIVATTLKGLGDHSPDMSISGLKLVRLLRKIVGHASWLFKGTHEDGDGRPDIYVKFDAQYSRRESEIRVMNRLKAHGVQHSAQLVEGFELKGHNEFRYELLVLKDHGEPIDEYF</sequence>
<feature type="non-terminal residue" evidence="1">
    <location>
        <position position="316"/>
    </location>
</feature>
<accession>A0ACC1H911</accession>
<gene>
    <name evidence="1" type="ORF">EV182_007219</name>
</gene>
<evidence type="ECO:0000313" key="2">
    <source>
        <dbReference type="Proteomes" id="UP001145114"/>
    </source>
</evidence>
<organism evidence="1 2">
    <name type="scientific">Spiromyces aspiralis</name>
    <dbReference type="NCBI Taxonomy" id="68401"/>
    <lineage>
        <taxon>Eukaryota</taxon>
        <taxon>Fungi</taxon>
        <taxon>Fungi incertae sedis</taxon>
        <taxon>Zoopagomycota</taxon>
        <taxon>Kickxellomycotina</taxon>
        <taxon>Kickxellomycetes</taxon>
        <taxon>Kickxellales</taxon>
        <taxon>Kickxellaceae</taxon>
        <taxon>Spiromyces</taxon>
    </lineage>
</organism>
<keyword evidence="2" id="KW-1185">Reference proteome</keyword>
<evidence type="ECO:0000313" key="1">
    <source>
        <dbReference type="EMBL" id="KAJ1672364.1"/>
    </source>
</evidence>
<dbReference type="EMBL" id="JAMZIH010008411">
    <property type="protein sequence ID" value="KAJ1672364.1"/>
    <property type="molecule type" value="Genomic_DNA"/>
</dbReference>
<proteinExistence type="predicted"/>
<reference evidence="1" key="1">
    <citation type="submission" date="2022-06" db="EMBL/GenBank/DDBJ databases">
        <title>Phylogenomic reconstructions and comparative analyses of Kickxellomycotina fungi.</title>
        <authorList>
            <person name="Reynolds N.K."/>
            <person name="Stajich J.E."/>
            <person name="Barry K."/>
            <person name="Grigoriev I.V."/>
            <person name="Crous P."/>
            <person name="Smith M.E."/>
        </authorList>
    </citation>
    <scope>NUCLEOTIDE SEQUENCE</scope>
    <source>
        <strain evidence="1">RSA 2271</strain>
    </source>
</reference>
<protein>
    <submittedName>
        <fullName evidence="1">Uncharacterized protein</fullName>
    </submittedName>
</protein>
<feature type="non-terminal residue" evidence="1">
    <location>
        <position position="1"/>
    </location>
</feature>
<dbReference type="Proteomes" id="UP001145114">
    <property type="component" value="Unassembled WGS sequence"/>
</dbReference>